<protein>
    <submittedName>
        <fullName evidence="1">Uncharacterized protein</fullName>
    </submittedName>
</protein>
<evidence type="ECO:0000313" key="2">
    <source>
        <dbReference type="Proteomes" id="UP000828390"/>
    </source>
</evidence>
<name>A0A9D4ID93_DREPO</name>
<reference evidence="1" key="2">
    <citation type="submission" date="2020-11" db="EMBL/GenBank/DDBJ databases">
        <authorList>
            <person name="McCartney M.A."/>
            <person name="Auch B."/>
            <person name="Kono T."/>
            <person name="Mallez S."/>
            <person name="Becker A."/>
            <person name="Gohl D.M."/>
            <person name="Silverstein K.A.T."/>
            <person name="Koren S."/>
            <person name="Bechman K.B."/>
            <person name="Herman A."/>
            <person name="Abrahante J.E."/>
            <person name="Garbe J."/>
        </authorList>
    </citation>
    <scope>NUCLEOTIDE SEQUENCE</scope>
    <source>
        <strain evidence="1">Duluth1</strain>
        <tissue evidence="1">Whole animal</tissue>
    </source>
</reference>
<sequence length="58" mass="6207">MSLWSGVYATAPSTAVIFSSTSSGRLSCKWKQRLTSGMKNSMTPLSATTMPVAMNEMS</sequence>
<comment type="caution">
    <text evidence="1">The sequence shown here is derived from an EMBL/GenBank/DDBJ whole genome shotgun (WGS) entry which is preliminary data.</text>
</comment>
<proteinExistence type="predicted"/>
<gene>
    <name evidence="1" type="ORF">DPMN_190361</name>
</gene>
<dbReference type="EMBL" id="JAIWYP010000010">
    <property type="protein sequence ID" value="KAH3755663.1"/>
    <property type="molecule type" value="Genomic_DNA"/>
</dbReference>
<accession>A0A9D4ID93</accession>
<organism evidence="1 2">
    <name type="scientific">Dreissena polymorpha</name>
    <name type="common">Zebra mussel</name>
    <name type="synonym">Mytilus polymorpha</name>
    <dbReference type="NCBI Taxonomy" id="45954"/>
    <lineage>
        <taxon>Eukaryota</taxon>
        <taxon>Metazoa</taxon>
        <taxon>Spiralia</taxon>
        <taxon>Lophotrochozoa</taxon>
        <taxon>Mollusca</taxon>
        <taxon>Bivalvia</taxon>
        <taxon>Autobranchia</taxon>
        <taxon>Heteroconchia</taxon>
        <taxon>Euheterodonta</taxon>
        <taxon>Imparidentia</taxon>
        <taxon>Neoheterodontei</taxon>
        <taxon>Myida</taxon>
        <taxon>Dreissenoidea</taxon>
        <taxon>Dreissenidae</taxon>
        <taxon>Dreissena</taxon>
    </lineage>
</organism>
<evidence type="ECO:0000313" key="1">
    <source>
        <dbReference type="EMBL" id="KAH3755663.1"/>
    </source>
</evidence>
<dbReference type="Proteomes" id="UP000828390">
    <property type="component" value="Unassembled WGS sequence"/>
</dbReference>
<dbReference type="AlphaFoldDB" id="A0A9D4ID93"/>
<reference evidence="1" key="1">
    <citation type="journal article" date="2019" name="bioRxiv">
        <title>The Genome of the Zebra Mussel, Dreissena polymorpha: A Resource for Invasive Species Research.</title>
        <authorList>
            <person name="McCartney M.A."/>
            <person name="Auch B."/>
            <person name="Kono T."/>
            <person name="Mallez S."/>
            <person name="Zhang Y."/>
            <person name="Obille A."/>
            <person name="Becker A."/>
            <person name="Abrahante J.E."/>
            <person name="Garbe J."/>
            <person name="Badalamenti J.P."/>
            <person name="Herman A."/>
            <person name="Mangelson H."/>
            <person name="Liachko I."/>
            <person name="Sullivan S."/>
            <person name="Sone E.D."/>
            <person name="Koren S."/>
            <person name="Silverstein K.A.T."/>
            <person name="Beckman K.B."/>
            <person name="Gohl D.M."/>
        </authorList>
    </citation>
    <scope>NUCLEOTIDE SEQUENCE</scope>
    <source>
        <strain evidence="1">Duluth1</strain>
        <tissue evidence="1">Whole animal</tissue>
    </source>
</reference>
<keyword evidence="2" id="KW-1185">Reference proteome</keyword>